<dbReference type="Proteomes" id="UP000030748">
    <property type="component" value="Unassembled WGS sequence"/>
</dbReference>
<reference evidence="3 4" key="1">
    <citation type="journal article" date="2013" name="Proc. Natl. Acad. Sci. U.S.A.">
        <title>Fine-scale variation in meiotic recombination in Mimulus inferred from population shotgun sequencing.</title>
        <authorList>
            <person name="Hellsten U."/>
            <person name="Wright K.M."/>
            <person name="Jenkins J."/>
            <person name="Shu S."/>
            <person name="Yuan Y."/>
            <person name="Wessler S.R."/>
            <person name="Schmutz J."/>
            <person name="Willis J.H."/>
            <person name="Rokhsar D.S."/>
        </authorList>
    </citation>
    <scope>NUCLEOTIDE SEQUENCE [LARGE SCALE GENOMIC DNA]</scope>
    <source>
        <strain evidence="4">cv. DUN x IM62</strain>
    </source>
</reference>
<evidence type="ECO:0000313" key="4">
    <source>
        <dbReference type="Proteomes" id="UP000030748"/>
    </source>
</evidence>
<protein>
    <submittedName>
        <fullName evidence="3">Uncharacterized protein</fullName>
    </submittedName>
</protein>
<feature type="chain" id="PRO_5001504688" evidence="2">
    <location>
        <begin position="26"/>
        <end position="125"/>
    </location>
</feature>
<gene>
    <name evidence="3" type="ORF">MIMGU_mgv1a016336mg</name>
</gene>
<dbReference type="Pfam" id="PF24068">
    <property type="entry name" value="TPD1_C"/>
    <property type="match status" value="1"/>
</dbReference>
<keyword evidence="1 2" id="KW-0732">Signal</keyword>
<dbReference type="PANTHER" id="PTHR33184:SF72">
    <property type="entry name" value="BETA-1,3-N-ACETYLGLUCOSAMINYLTRANSFERASE FAMILY PROTEIN"/>
    <property type="match status" value="1"/>
</dbReference>
<name>A0A022QZ31_ERYGU</name>
<dbReference type="InterPro" id="IPR040361">
    <property type="entry name" value="TPD1"/>
</dbReference>
<evidence type="ECO:0000256" key="2">
    <source>
        <dbReference type="SAM" id="SignalP"/>
    </source>
</evidence>
<dbReference type="GO" id="GO:0001709">
    <property type="term" value="P:cell fate determination"/>
    <property type="evidence" value="ECO:0000318"/>
    <property type="project" value="GO_Central"/>
</dbReference>
<dbReference type="PhylomeDB" id="A0A022QZ31"/>
<dbReference type="EMBL" id="KI630787">
    <property type="protein sequence ID" value="EYU33191.1"/>
    <property type="molecule type" value="Genomic_DNA"/>
</dbReference>
<organism evidence="3 4">
    <name type="scientific">Erythranthe guttata</name>
    <name type="common">Yellow monkey flower</name>
    <name type="synonym">Mimulus guttatus</name>
    <dbReference type="NCBI Taxonomy" id="4155"/>
    <lineage>
        <taxon>Eukaryota</taxon>
        <taxon>Viridiplantae</taxon>
        <taxon>Streptophyta</taxon>
        <taxon>Embryophyta</taxon>
        <taxon>Tracheophyta</taxon>
        <taxon>Spermatophyta</taxon>
        <taxon>Magnoliopsida</taxon>
        <taxon>eudicotyledons</taxon>
        <taxon>Gunneridae</taxon>
        <taxon>Pentapetalae</taxon>
        <taxon>asterids</taxon>
        <taxon>lamiids</taxon>
        <taxon>Lamiales</taxon>
        <taxon>Phrymaceae</taxon>
        <taxon>Erythranthe</taxon>
    </lineage>
</organism>
<sequence length="125" mass="13692">MGRGITYTFLCFIVLISLVIPKGLSDDHACPPKKIEIVQTYTSRTEWKVSVKNTCICTVYNVQLLCPKFEAAVVSKKDQSLISEIDKSGKCLLNKGGVLVGEAISFAYTGDRVDFALDTYSIACS</sequence>
<evidence type="ECO:0000256" key="1">
    <source>
        <dbReference type="ARBA" id="ARBA00022729"/>
    </source>
</evidence>
<evidence type="ECO:0000313" key="3">
    <source>
        <dbReference type="EMBL" id="EYU33191.1"/>
    </source>
</evidence>
<accession>A0A022QZ31</accession>
<feature type="signal peptide" evidence="2">
    <location>
        <begin position="1"/>
        <end position="25"/>
    </location>
</feature>
<proteinExistence type="predicted"/>
<dbReference type="PANTHER" id="PTHR33184">
    <property type="entry name" value="PROTEIN TAPETUM DETERMINANT 1-LIKE-RELATED"/>
    <property type="match status" value="1"/>
</dbReference>
<dbReference type="AlphaFoldDB" id="A0A022QZ31"/>
<keyword evidence="4" id="KW-1185">Reference proteome</keyword>